<dbReference type="EMBL" id="JADCNM010000012">
    <property type="protein sequence ID" value="KAG0459311.1"/>
    <property type="molecule type" value="Genomic_DNA"/>
</dbReference>
<feature type="domain" description="NAD-dependent epimerase/dehydratase" evidence="2">
    <location>
        <begin position="33"/>
        <end position="270"/>
    </location>
</feature>
<dbReference type="InterPro" id="IPR001509">
    <property type="entry name" value="Epimerase_deHydtase"/>
</dbReference>
<evidence type="ECO:0000313" key="4">
    <source>
        <dbReference type="Proteomes" id="UP000639772"/>
    </source>
</evidence>
<dbReference type="Gene3D" id="3.40.50.720">
    <property type="entry name" value="NAD(P)-binding Rossmann-like Domain"/>
    <property type="match status" value="1"/>
</dbReference>
<evidence type="ECO:0000259" key="2">
    <source>
        <dbReference type="Pfam" id="PF01370"/>
    </source>
</evidence>
<organism evidence="3 4">
    <name type="scientific">Vanilla planifolia</name>
    <name type="common">Vanilla</name>
    <dbReference type="NCBI Taxonomy" id="51239"/>
    <lineage>
        <taxon>Eukaryota</taxon>
        <taxon>Viridiplantae</taxon>
        <taxon>Streptophyta</taxon>
        <taxon>Embryophyta</taxon>
        <taxon>Tracheophyta</taxon>
        <taxon>Spermatophyta</taxon>
        <taxon>Magnoliopsida</taxon>
        <taxon>Liliopsida</taxon>
        <taxon>Asparagales</taxon>
        <taxon>Orchidaceae</taxon>
        <taxon>Vanilloideae</taxon>
        <taxon>Vanilleae</taxon>
        <taxon>Vanilla</taxon>
    </lineage>
</organism>
<keyword evidence="1" id="KW-0560">Oxidoreductase</keyword>
<reference evidence="3 4" key="1">
    <citation type="journal article" date="2020" name="Nat. Food">
        <title>A phased Vanilla planifolia genome enables genetic improvement of flavour and production.</title>
        <authorList>
            <person name="Hasing T."/>
            <person name="Tang H."/>
            <person name="Brym M."/>
            <person name="Khazi F."/>
            <person name="Huang T."/>
            <person name="Chambers A.H."/>
        </authorList>
    </citation>
    <scope>NUCLEOTIDE SEQUENCE [LARGE SCALE GENOMIC DNA]</scope>
    <source>
        <tissue evidence="3">Leaf</tissue>
    </source>
</reference>
<dbReference type="InterPro" id="IPR050425">
    <property type="entry name" value="NAD(P)_dehydrat-like"/>
</dbReference>
<protein>
    <recommendedName>
        <fullName evidence="2">NAD-dependent epimerase/dehydratase domain-containing protein</fullName>
    </recommendedName>
</protein>
<dbReference type="AlphaFoldDB" id="A0A835UH82"/>
<dbReference type="InterPro" id="IPR036291">
    <property type="entry name" value="NAD(P)-bd_dom_sf"/>
</dbReference>
<dbReference type="GO" id="GO:0016616">
    <property type="term" value="F:oxidoreductase activity, acting on the CH-OH group of donors, NAD or NADP as acceptor"/>
    <property type="evidence" value="ECO:0007669"/>
    <property type="project" value="TreeGrafter"/>
</dbReference>
<comment type="caution">
    <text evidence="3">The sequence shown here is derived from an EMBL/GenBank/DDBJ whole genome shotgun (WGS) entry which is preliminary data.</text>
</comment>
<dbReference type="FunFam" id="3.40.50.720:FF:000219">
    <property type="entry name" value="Cinnamoyl-CoA reductase 1"/>
    <property type="match status" value="1"/>
</dbReference>
<evidence type="ECO:0000313" key="3">
    <source>
        <dbReference type="EMBL" id="KAG0459311.1"/>
    </source>
</evidence>
<dbReference type="PANTHER" id="PTHR10366">
    <property type="entry name" value="NAD DEPENDENT EPIMERASE/DEHYDRATASE"/>
    <property type="match status" value="1"/>
</dbReference>
<dbReference type="Proteomes" id="UP000639772">
    <property type="component" value="Chromosome 12"/>
</dbReference>
<proteinExistence type="predicted"/>
<dbReference type="Pfam" id="PF01370">
    <property type="entry name" value="Epimerase"/>
    <property type="match status" value="1"/>
</dbReference>
<dbReference type="PANTHER" id="PTHR10366:SF831">
    <property type="entry name" value="NAD-DEPENDENT EPIMERASE_DEHYDRATASE DOMAIN-CONTAINING PROTEIN"/>
    <property type="match status" value="1"/>
</dbReference>
<dbReference type="CDD" id="cd08958">
    <property type="entry name" value="FR_SDR_e"/>
    <property type="match status" value="1"/>
</dbReference>
<dbReference type="SUPFAM" id="SSF51735">
    <property type="entry name" value="NAD(P)-binding Rossmann-fold domains"/>
    <property type="match status" value="1"/>
</dbReference>
<dbReference type="OrthoDB" id="2735536at2759"/>
<evidence type="ECO:0000256" key="1">
    <source>
        <dbReference type="ARBA" id="ARBA00023002"/>
    </source>
</evidence>
<name>A0A835UH82_VANPL</name>
<gene>
    <name evidence="3" type="ORF">HPP92_022439</name>
</gene>
<sequence>MVLFSFAASSIDNRCYRILLKREGERSMETGKVCVTGAGGYIASWLVKLLLSKRYYVNGTVRYPRSENNSHLKKLDGASENLQLFEADVLDYDALLAAFQGCDGVFHVASPLPGFEVQNPEVELIAPALNGTLNVFKASSEAGVKRVVLVSSLSAVINNPQWPKDKVMDESCWSDKDFLRETEYWYGLSKTLAESAAFEYAEKTGLSFVAVCPSMVFGPLLQTNVNASSKLLLTIVEGTVEPMENKLWHFVDVRDVADALVLVYENGDASGRYICSAHQSYLQDLISMLKSIYPTYKYQQNFVELQQERRLSSAKLKMLGWKNRSMKETLVDSIQVYQQMGLLENTTACDCHQHINSA</sequence>
<accession>A0A835UH82</accession>